<gene>
    <name evidence="1" type="ORF">GCM10023153_22910</name>
</gene>
<protein>
    <submittedName>
        <fullName evidence="1">Uncharacterized protein</fullName>
    </submittedName>
</protein>
<sequence>MPQHFVPVLHLVSESPDRYQTGGFAILPRRWDVGITDWAWLAVSQHHTLEVEYQLADVLIQHCNLELVVEAPDLRSARGQFEWLYASLMIVGVAPFFAPFVSTHSINDFSNISAGTATDDDRRHQYHTLRAGRESVTFGFNPFHFGSLDSPVDAEQRLTVASLTDAASAQE</sequence>
<dbReference type="Proteomes" id="UP001500390">
    <property type="component" value="Unassembled WGS sequence"/>
</dbReference>
<keyword evidence="2" id="KW-1185">Reference proteome</keyword>
<evidence type="ECO:0000313" key="2">
    <source>
        <dbReference type="Proteomes" id="UP001500390"/>
    </source>
</evidence>
<proteinExistence type="predicted"/>
<reference evidence="2" key="1">
    <citation type="journal article" date="2019" name="Int. J. Syst. Evol. Microbiol.">
        <title>The Global Catalogue of Microorganisms (GCM) 10K type strain sequencing project: providing services to taxonomists for standard genome sequencing and annotation.</title>
        <authorList>
            <consortium name="The Broad Institute Genomics Platform"/>
            <consortium name="The Broad Institute Genome Sequencing Center for Infectious Disease"/>
            <person name="Wu L."/>
            <person name="Ma J."/>
        </authorList>
    </citation>
    <scope>NUCLEOTIDE SEQUENCE [LARGE SCALE GENOMIC DNA]</scope>
    <source>
        <strain evidence="2">JCM 17738</strain>
    </source>
</reference>
<name>A0ABP8K066_9MICO</name>
<dbReference type="EMBL" id="BAABFX010000032">
    <property type="protein sequence ID" value="GAA4398267.1"/>
    <property type="molecule type" value="Genomic_DNA"/>
</dbReference>
<evidence type="ECO:0000313" key="1">
    <source>
        <dbReference type="EMBL" id="GAA4398267.1"/>
    </source>
</evidence>
<dbReference type="RefSeq" id="WP_159902019.1">
    <property type="nucleotide sequence ID" value="NZ_BAABFX010000032.1"/>
</dbReference>
<accession>A0ABP8K066</accession>
<organism evidence="1 2">
    <name type="scientific">Ornithinibacter aureus</name>
    <dbReference type="NCBI Taxonomy" id="622664"/>
    <lineage>
        <taxon>Bacteria</taxon>
        <taxon>Bacillati</taxon>
        <taxon>Actinomycetota</taxon>
        <taxon>Actinomycetes</taxon>
        <taxon>Micrococcales</taxon>
        <taxon>Intrasporangiaceae</taxon>
        <taxon>Ornithinibacter</taxon>
    </lineage>
</organism>
<comment type="caution">
    <text evidence="1">The sequence shown here is derived from an EMBL/GenBank/DDBJ whole genome shotgun (WGS) entry which is preliminary data.</text>
</comment>